<dbReference type="AlphaFoldDB" id="A0A239G3X8"/>
<proteinExistence type="predicted"/>
<protein>
    <submittedName>
        <fullName evidence="3">Uncharacterized protein</fullName>
    </submittedName>
</protein>
<feature type="compositionally biased region" description="Polar residues" evidence="1">
    <location>
        <begin position="41"/>
        <end position="52"/>
    </location>
</feature>
<dbReference type="Proteomes" id="UP000198420">
    <property type="component" value="Unassembled WGS sequence"/>
</dbReference>
<organism evidence="3 4">
    <name type="scientific">Actinomadura mexicana</name>
    <dbReference type="NCBI Taxonomy" id="134959"/>
    <lineage>
        <taxon>Bacteria</taxon>
        <taxon>Bacillati</taxon>
        <taxon>Actinomycetota</taxon>
        <taxon>Actinomycetes</taxon>
        <taxon>Streptosporangiales</taxon>
        <taxon>Thermomonosporaceae</taxon>
        <taxon>Actinomadura</taxon>
    </lineage>
</organism>
<feature type="compositionally biased region" description="Low complexity" evidence="1">
    <location>
        <begin position="25"/>
        <end position="35"/>
    </location>
</feature>
<reference evidence="4" key="1">
    <citation type="submission" date="2017-06" db="EMBL/GenBank/DDBJ databases">
        <authorList>
            <person name="Varghese N."/>
            <person name="Submissions S."/>
        </authorList>
    </citation>
    <scope>NUCLEOTIDE SEQUENCE [LARGE SCALE GENOMIC DNA]</scope>
    <source>
        <strain evidence="4">DSM 44485</strain>
    </source>
</reference>
<evidence type="ECO:0000313" key="3">
    <source>
        <dbReference type="EMBL" id="SNS63715.1"/>
    </source>
</evidence>
<evidence type="ECO:0000313" key="4">
    <source>
        <dbReference type="Proteomes" id="UP000198420"/>
    </source>
</evidence>
<keyword evidence="4" id="KW-1185">Reference proteome</keyword>
<feature type="region of interest" description="Disordered" evidence="1">
    <location>
        <begin position="25"/>
        <end position="52"/>
    </location>
</feature>
<keyword evidence="2" id="KW-0732">Signal</keyword>
<feature type="signal peptide" evidence="2">
    <location>
        <begin position="1"/>
        <end position="25"/>
    </location>
</feature>
<gene>
    <name evidence="3" type="ORF">SAMN06265355_1232</name>
</gene>
<accession>A0A239G3X8</accession>
<name>A0A239G3X8_9ACTN</name>
<feature type="chain" id="PRO_5012308705" evidence="2">
    <location>
        <begin position="26"/>
        <end position="52"/>
    </location>
</feature>
<evidence type="ECO:0000256" key="2">
    <source>
        <dbReference type="SAM" id="SignalP"/>
    </source>
</evidence>
<dbReference type="RefSeq" id="WP_179279185.1">
    <property type="nucleotide sequence ID" value="NZ_FZNP01000023.1"/>
</dbReference>
<sequence length="52" mass="5138">MIKHLPLTGLALALAVMATAPAAAAAASTPQRAAPNPVSLDATNSRADNTNV</sequence>
<evidence type="ECO:0000256" key="1">
    <source>
        <dbReference type="SAM" id="MobiDB-lite"/>
    </source>
</evidence>
<dbReference type="EMBL" id="FZNP01000023">
    <property type="protein sequence ID" value="SNS63715.1"/>
    <property type="molecule type" value="Genomic_DNA"/>
</dbReference>